<gene>
    <name evidence="3" type="ORF">J8273_4207</name>
</gene>
<evidence type="ECO:0000313" key="4">
    <source>
        <dbReference type="Proteomes" id="UP000717585"/>
    </source>
</evidence>
<evidence type="ECO:0000313" key="3">
    <source>
        <dbReference type="EMBL" id="KAG9394533.1"/>
    </source>
</evidence>
<accession>A0A8J6B2V2</accession>
<dbReference type="EMBL" id="JAHDYR010000015">
    <property type="protein sequence ID" value="KAG9394533.1"/>
    <property type="molecule type" value="Genomic_DNA"/>
</dbReference>
<keyword evidence="4" id="KW-1185">Reference proteome</keyword>
<dbReference type="PROSITE" id="PS50012">
    <property type="entry name" value="RCC1_3"/>
    <property type="match status" value="1"/>
</dbReference>
<comment type="caution">
    <text evidence="3">The sequence shown here is derived from an EMBL/GenBank/DDBJ whole genome shotgun (WGS) entry which is preliminary data.</text>
</comment>
<protein>
    <submittedName>
        <fullName evidence="3">Regulator of chromosome condensation (RCC1) repeat</fullName>
    </submittedName>
</protein>
<dbReference type="Gene3D" id="2.130.10.30">
    <property type="entry name" value="Regulator of chromosome condensation 1/beta-lactamase-inhibitor protein II"/>
    <property type="match status" value="1"/>
</dbReference>
<dbReference type="Proteomes" id="UP000717585">
    <property type="component" value="Unassembled WGS sequence"/>
</dbReference>
<evidence type="ECO:0000256" key="1">
    <source>
        <dbReference type="PROSITE-ProRule" id="PRU00235"/>
    </source>
</evidence>
<sequence>MQKEEMLSYSHRIRPTFTEGTTTNTLDRPQKQNNVQTWTEVQEVAKNADKQLEQLKNALRTIHFTKPSARSILSDVCASLTMLSSNLEEAIFEEFSAYSPVESSTASEYVPSPAREILGLDLDENSSAQASPVQGDISLDPTTSDSPAQATVTLELSPEDEDMQEEPRGLLDTIETMAAEVNLESTRRALATAYHLAVKHTQTVSGDLPSLLKHAYRHQFGGPVPADDASSPAAFNDSIEGLCDAVATLTVTNHRAAVMIKHARRILTSGPRLSMNIPLLEGEELPDRLYTLLQGTIWAILLQAGADPVLFIESHKDYEPEAKCLWFLCRKFFFSFRQADKDGVCHIAELYGKKTFTRHYAGRVFARGANENKQTGVAVDDARQIYLPQYRRVHVPPVVEIYVSKHHTIAVTPRGLYGWGIKCGLGMGSQRFGTLPARLTFAACPFVAKYEASLPMWHKDELVTALFMTHGRTVLVTPAGTVASGGNDYGMLGMGDVRAAASFVRLQLPTGFSPDRVQFGNCATALMDGKRMVIAGRNYNGQLGIGRTGDITTFTEVPISVDSVDFHDEFSIFRFEDQLYLAGKPDNSLRRGGYLSENRYEYLLPTAMDDFL</sequence>
<dbReference type="AlphaFoldDB" id="A0A8J6B2V2"/>
<name>A0A8J6B2V2_9EUKA</name>
<dbReference type="SUPFAM" id="SSF50985">
    <property type="entry name" value="RCC1/BLIP-II"/>
    <property type="match status" value="1"/>
</dbReference>
<feature type="repeat" description="RCC1" evidence="1">
    <location>
        <begin position="362"/>
        <end position="414"/>
    </location>
</feature>
<organism evidence="3 4">
    <name type="scientific">Carpediemonas membranifera</name>
    <dbReference type="NCBI Taxonomy" id="201153"/>
    <lineage>
        <taxon>Eukaryota</taxon>
        <taxon>Metamonada</taxon>
        <taxon>Carpediemonas-like organisms</taxon>
        <taxon>Carpediemonas</taxon>
    </lineage>
</organism>
<evidence type="ECO:0000256" key="2">
    <source>
        <dbReference type="SAM" id="MobiDB-lite"/>
    </source>
</evidence>
<proteinExistence type="predicted"/>
<dbReference type="InterPro" id="IPR000408">
    <property type="entry name" value="Reg_chr_condens"/>
</dbReference>
<dbReference type="InterPro" id="IPR009091">
    <property type="entry name" value="RCC1/BLIP-II"/>
</dbReference>
<reference evidence="3" key="1">
    <citation type="submission" date="2021-05" db="EMBL/GenBank/DDBJ databases">
        <title>A free-living protist that lacks canonical eukaryotic 1 DNA replication and segregation systems.</title>
        <authorList>
            <person name="Salas-Leiva D.E."/>
            <person name="Tromer E.C."/>
            <person name="Curtis B.A."/>
            <person name="Jerlstrom-Hultqvist J."/>
            <person name="Kolisko M."/>
            <person name="Yi Z."/>
            <person name="Salas-Leiva J.S."/>
            <person name="Gallot-Lavallee L."/>
            <person name="Kops G.J.P.L."/>
            <person name="Archibald J.M."/>
            <person name="Simpson A.G.B."/>
            <person name="Roger A.J."/>
        </authorList>
    </citation>
    <scope>NUCLEOTIDE SEQUENCE</scope>
    <source>
        <strain evidence="3">BICM</strain>
    </source>
</reference>
<feature type="region of interest" description="Disordered" evidence="2">
    <location>
        <begin position="127"/>
        <end position="148"/>
    </location>
</feature>